<organism evidence="3 4">
    <name type="scientific">Vibrio agarilyticus</name>
    <dbReference type="NCBI Taxonomy" id="2726741"/>
    <lineage>
        <taxon>Bacteria</taxon>
        <taxon>Pseudomonadati</taxon>
        <taxon>Pseudomonadota</taxon>
        <taxon>Gammaproteobacteria</taxon>
        <taxon>Vibrionales</taxon>
        <taxon>Vibrionaceae</taxon>
        <taxon>Vibrio</taxon>
    </lineage>
</organism>
<comment type="caution">
    <text evidence="3">The sequence shown here is derived from an EMBL/GenBank/DDBJ whole genome shotgun (WGS) entry which is preliminary data.</text>
</comment>
<dbReference type="InterPro" id="IPR027417">
    <property type="entry name" value="P-loop_NTPase"/>
</dbReference>
<name>A0A7X8TU09_9VIBR</name>
<accession>A0A7X8TU09</accession>
<protein>
    <submittedName>
        <fullName evidence="3">DEAD/DEAH box helicase family protein</fullName>
    </submittedName>
</protein>
<dbReference type="EMBL" id="JABAIK010000037">
    <property type="protein sequence ID" value="NLS14900.1"/>
    <property type="molecule type" value="Genomic_DNA"/>
</dbReference>
<evidence type="ECO:0000313" key="3">
    <source>
        <dbReference type="EMBL" id="NLS14900.1"/>
    </source>
</evidence>
<dbReference type="PANTHER" id="PTHR47396:SF1">
    <property type="entry name" value="ATP-DEPENDENT HELICASE IRC3-RELATED"/>
    <property type="match status" value="1"/>
</dbReference>
<dbReference type="Pfam" id="PF04851">
    <property type="entry name" value="ResIII"/>
    <property type="match status" value="1"/>
</dbReference>
<dbReference type="SUPFAM" id="SSF52540">
    <property type="entry name" value="P-loop containing nucleoside triphosphate hydrolases"/>
    <property type="match status" value="1"/>
</dbReference>
<keyword evidence="4" id="KW-1185">Reference proteome</keyword>
<dbReference type="RefSeq" id="WP_168837970.1">
    <property type="nucleotide sequence ID" value="NZ_JABAIK010000037.1"/>
</dbReference>
<dbReference type="InterPro" id="IPR001650">
    <property type="entry name" value="Helicase_C-like"/>
</dbReference>
<dbReference type="InterPro" id="IPR006935">
    <property type="entry name" value="Helicase/UvrB_N"/>
</dbReference>
<dbReference type="GO" id="GO:0016787">
    <property type="term" value="F:hydrolase activity"/>
    <property type="evidence" value="ECO:0007669"/>
    <property type="project" value="InterPro"/>
</dbReference>
<dbReference type="AlphaFoldDB" id="A0A7X8TU09"/>
<dbReference type="GO" id="GO:0005524">
    <property type="term" value="F:ATP binding"/>
    <property type="evidence" value="ECO:0007669"/>
    <property type="project" value="InterPro"/>
</dbReference>
<dbReference type="GO" id="GO:0004386">
    <property type="term" value="F:helicase activity"/>
    <property type="evidence" value="ECO:0007669"/>
    <property type="project" value="UniProtKB-KW"/>
</dbReference>
<dbReference type="PANTHER" id="PTHR47396">
    <property type="entry name" value="TYPE I RESTRICTION ENZYME ECOKI R PROTEIN"/>
    <property type="match status" value="1"/>
</dbReference>
<evidence type="ECO:0000313" key="4">
    <source>
        <dbReference type="Proteomes" id="UP000535589"/>
    </source>
</evidence>
<dbReference type="GO" id="GO:0003677">
    <property type="term" value="F:DNA binding"/>
    <property type="evidence" value="ECO:0007669"/>
    <property type="project" value="InterPro"/>
</dbReference>
<feature type="domain" description="Helicase/UvrB N-terminal" evidence="2">
    <location>
        <begin position="2"/>
        <end position="154"/>
    </location>
</feature>
<keyword evidence="3" id="KW-0547">Nucleotide-binding</keyword>
<keyword evidence="3" id="KW-0067">ATP-binding</keyword>
<dbReference type="Proteomes" id="UP000535589">
    <property type="component" value="Unassembled WGS sequence"/>
</dbReference>
<keyword evidence="3" id="KW-0378">Hydrolase</keyword>
<sequence>MLRIWQQECADAAINKYLSGERNFFCQAAPGAGKTVLAATIASRLLELNCVDLVLCFSPSRTIADGMKATFSAILGRPLSGALGSVGQSMTYQSLQFVDEEFLLELRRYRVFAVFDEIHHCAGSEIGDCNVWGKQVLAKIQKVASYSLALSGTPWRSDALPIVMANYTDELGTLRVDYQYTLKQAVTDNVCRSPKIVLVDSNQLSVVGIETSQSFTSVAEMLKRTGNSYQHVIHNQEAMVHLLKLACEKLNHLRIHNPNAAGLVVATSVEHALQIEQLLISEFGQSTVIVTYKHEQPLAEIERFRNSSKQWIVSVGMISEGTDIPRLQVCCHLSAIKTKLYFRQVLGRVLRVSSNVQQEAWLFTFAEQNLVEFAERIEQDIPEACVWVKPETICDAEDVQVLRNWTCGNAIGENDPSSIVDWKVGSSDLVSKQASKHSDELSLQAFKQRVISAFG</sequence>
<dbReference type="Pfam" id="PF00271">
    <property type="entry name" value="Helicase_C"/>
    <property type="match status" value="1"/>
</dbReference>
<dbReference type="GO" id="GO:0005829">
    <property type="term" value="C:cytosol"/>
    <property type="evidence" value="ECO:0007669"/>
    <property type="project" value="TreeGrafter"/>
</dbReference>
<feature type="domain" description="Helicase C-terminal" evidence="1">
    <location>
        <begin position="251"/>
        <end position="352"/>
    </location>
</feature>
<dbReference type="InterPro" id="IPR050742">
    <property type="entry name" value="Helicase_Restrict-Modif_Enz"/>
</dbReference>
<dbReference type="Gene3D" id="3.40.50.300">
    <property type="entry name" value="P-loop containing nucleotide triphosphate hydrolases"/>
    <property type="match status" value="2"/>
</dbReference>
<gene>
    <name evidence="3" type="ORF">HGP28_18750</name>
</gene>
<proteinExistence type="predicted"/>
<keyword evidence="3" id="KW-0347">Helicase</keyword>
<reference evidence="3 4" key="1">
    <citation type="submission" date="2020-04" db="EMBL/GenBank/DDBJ databases">
        <title>Vibrio sp. SM6, a novel species isolated from seawater.</title>
        <authorList>
            <person name="Wang X."/>
        </authorList>
    </citation>
    <scope>NUCLEOTIDE SEQUENCE [LARGE SCALE GENOMIC DNA]</scope>
    <source>
        <strain evidence="3 4">SM6</strain>
    </source>
</reference>
<evidence type="ECO:0000259" key="2">
    <source>
        <dbReference type="Pfam" id="PF04851"/>
    </source>
</evidence>
<evidence type="ECO:0000259" key="1">
    <source>
        <dbReference type="Pfam" id="PF00271"/>
    </source>
</evidence>